<protein>
    <submittedName>
        <fullName evidence="2">RCG63419</fullName>
    </submittedName>
</protein>
<reference evidence="2 3" key="1">
    <citation type="submission" date="2005-09" db="EMBL/GenBank/DDBJ databases">
        <authorList>
            <person name="Mural R.J."/>
            <person name="Li P.W."/>
            <person name="Adams M.D."/>
            <person name="Amanatides P.G."/>
            <person name="Baden-Tillson H."/>
            <person name="Barnstead M."/>
            <person name="Chin S.H."/>
            <person name="Dew I."/>
            <person name="Evans C.A."/>
            <person name="Ferriera S."/>
            <person name="Flanigan M."/>
            <person name="Fosler C."/>
            <person name="Glodek A."/>
            <person name="Gu Z."/>
            <person name="Holt R.A."/>
            <person name="Jennings D."/>
            <person name="Kraft C.L."/>
            <person name="Lu F."/>
            <person name="Nguyen T."/>
            <person name="Nusskern D.R."/>
            <person name="Pfannkoch C.M."/>
            <person name="Sitter C."/>
            <person name="Sutton G.G."/>
            <person name="Venter J.C."/>
            <person name="Wang Z."/>
            <person name="Woodage T."/>
            <person name="Zheng X.H."/>
            <person name="Zhong F."/>
        </authorList>
    </citation>
    <scope>NUCLEOTIDE SEQUENCE [LARGE SCALE GENOMIC DNA]</scope>
    <source>
        <strain>BN</strain>
        <strain evidence="3">Sprague-Dawley</strain>
    </source>
</reference>
<dbReference type="AlphaFoldDB" id="A6ILN2"/>
<evidence type="ECO:0000313" key="3">
    <source>
        <dbReference type="Proteomes" id="UP000234681"/>
    </source>
</evidence>
<evidence type="ECO:0000256" key="1">
    <source>
        <dbReference type="SAM" id="MobiDB-lite"/>
    </source>
</evidence>
<dbReference type="Proteomes" id="UP000234681">
    <property type="component" value="Chromosome 4"/>
</dbReference>
<dbReference type="EMBL" id="CH473964">
    <property type="protein sequence ID" value="EDM01907.1"/>
    <property type="molecule type" value="Genomic_DNA"/>
</dbReference>
<accession>A6ILN2</accession>
<evidence type="ECO:0000313" key="2">
    <source>
        <dbReference type="EMBL" id="EDM01907.1"/>
    </source>
</evidence>
<feature type="region of interest" description="Disordered" evidence="1">
    <location>
        <begin position="1"/>
        <end position="42"/>
    </location>
</feature>
<gene>
    <name evidence="2" type="ORF">rCG_63419</name>
</gene>
<name>A6ILN2_RAT</name>
<proteinExistence type="predicted"/>
<sequence length="137" mass="15207">MRMGKKEKKGWGGTREKQPSGDEDGRSGGEGEEPRSSLPGESCLHLRIPNRLAEERVVLGIKPRTLCILITCLTSELLVQPAACLFAHSQPQQFVIRMSEKNSGCCVRLYRRPIYTYPPVCLQLSHIAQTTADPGDQ</sequence>
<organism evidence="2 3">
    <name type="scientific">Rattus norvegicus</name>
    <name type="common">Rat</name>
    <dbReference type="NCBI Taxonomy" id="10116"/>
    <lineage>
        <taxon>Eukaryota</taxon>
        <taxon>Metazoa</taxon>
        <taxon>Chordata</taxon>
        <taxon>Craniata</taxon>
        <taxon>Vertebrata</taxon>
        <taxon>Euteleostomi</taxon>
        <taxon>Mammalia</taxon>
        <taxon>Eutheria</taxon>
        <taxon>Euarchontoglires</taxon>
        <taxon>Glires</taxon>
        <taxon>Rodentia</taxon>
        <taxon>Myomorpha</taxon>
        <taxon>Muroidea</taxon>
        <taxon>Muridae</taxon>
        <taxon>Murinae</taxon>
        <taxon>Rattus</taxon>
    </lineage>
</organism>
<feature type="compositionally biased region" description="Basic and acidic residues" evidence="1">
    <location>
        <begin position="14"/>
        <end position="35"/>
    </location>
</feature>